<evidence type="ECO:0000313" key="4">
    <source>
        <dbReference type="Proteomes" id="UP000002700"/>
    </source>
</evidence>
<dbReference type="AlphaFoldDB" id="Q3JSW4"/>
<dbReference type="Proteomes" id="UP000002700">
    <property type="component" value="Chromosome I"/>
</dbReference>
<evidence type="ECO:0000256" key="1">
    <source>
        <dbReference type="SAM" id="Phobius"/>
    </source>
</evidence>
<dbReference type="SMART" id="SM00858">
    <property type="entry name" value="SAF"/>
    <property type="match status" value="1"/>
</dbReference>
<evidence type="ECO:0000259" key="2">
    <source>
        <dbReference type="SMART" id="SM00858"/>
    </source>
</evidence>
<dbReference type="CDD" id="cd11614">
    <property type="entry name" value="SAF_CpaB_FlgA_like"/>
    <property type="match status" value="1"/>
</dbReference>
<organism evidence="3 4">
    <name type="scientific">Burkholderia pseudomallei (strain 1710b)</name>
    <dbReference type="NCBI Taxonomy" id="320372"/>
    <lineage>
        <taxon>Bacteria</taxon>
        <taxon>Pseudomonadati</taxon>
        <taxon>Pseudomonadota</taxon>
        <taxon>Betaproteobacteria</taxon>
        <taxon>Burkholderiales</taxon>
        <taxon>Burkholderiaceae</taxon>
        <taxon>Burkholderia</taxon>
        <taxon>pseudomallei group</taxon>
    </lineage>
</organism>
<dbReference type="Pfam" id="PF16976">
    <property type="entry name" value="RcpC"/>
    <property type="match status" value="1"/>
</dbReference>
<dbReference type="InterPro" id="IPR031571">
    <property type="entry name" value="RcpC_dom"/>
</dbReference>
<sequence length="348" mass="35500">MRCCRPRSRAARRCRSTRPTSYEVPERLGRSGAPPVFPNVILAVALITTMANHLTKIIAGLLIGIAILLGIYAWLLGRKPAPVAPGAAPAVATAMVPVVVAARALPAGQPIPADALKVQQTPTPIAGAFPNPMLVTGRIPASDIGAQAPVLESELMSGLADQIAPGERAVAIKVDDTNAVGNRLRPGNFVDVFVNLKREGGFGATGSEIAQTQARLLLSRVRVLSFGDATVERDGTPGPTGAGARTAVLAVPTAQVDALTLAEASGRLVLALRSPRDEDIAAQTVAIRAPAGAGPSNQAATGLVLSELSGSGAPAQAPRAAPTRVTAAPHAAGSIEVIRGGRAETLAY</sequence>
<dbReference type="KEGG" id="bpm:BURPS1710b_1940"/>
<feature type="domain" description="SAF" evidence="2">
    <location>
        <begin position="96"/>
        <end position="156"/>
    </location>
</feature>
<dbReference type="EnsemblBacteria" id="ABA49258">
    <property type="protein sequence ID" value="ABA49258"/>
    <property type="gene ID" value="BURPS1710b_1940"/>
</dbReference>
<keyword evidence="1" id="KW-0812">Transmembrane</keyword>
<reference evidence="3 4" key="1">
    <citation type="submission" date="2005-09" db="EMBL/GenBank/DDBJ databases">
        <authorList>
            <person name="Woods D.E."/>
            <person name="Nierman W.C."/>
        </authorList>
    </citation>
    <scope>NUCLEOTIDE SEQUENCE [LARGE SCALE GENOMIC DNA]</scope>
    <source>
        <strain evidence="3 4">1710b</strain>
    </source>
</reference>
<dbReference type="HOGENOM" id="CLU_057068_0_1_4"/>
<dbReference type="Pfam" id="PF08666">
    <property type="entry name" value="SAF"/>
    <property type="match status" value="1"/>
</dbReference>
<name>Q3JSW4_BURP1</name>
<dbReference type="InterPro" id="IPR017592">
    <property type="entry name" value="Pilus_assmbl_Flp-typ_CpaB"/>
</dbReference>
<feature type="transmembrane region" description="Helical" evidence="1">
    <location>
        <begin position="57"/>
        <end position="75"/>
    </location>
</feature>
<protein>
    <submittedName>
        <fullName evidence="3">Flp pilus assembly protein CpaB family</fullName>
    </submittedName>
</protein>
<keyword evidence="1" id="KW-1133">Transmembrane helix</keyword>
<accession>Q3JSW4</accession>
<dbReference type="InterPro" id="IPR013974">
    <property type="entry name" value="SAF"/>
</dbReference>
<dbReference type="NCBIfam" id="TIGR03177">
    <property type="entry name" value="pilus_cpaB"/>
    <property type="match status" value="1"/>
</dbReference>
<evidence type="ECO:0000313" key="3">
    <source>
        <dbReference type="EMBL" id="ABA49258.1"/>
    </source>
</evidence>
<proteinExistence type="predicted"/>
<dbReference type="EMBL" id="CP000124">
    <property type="protein sequence ID" value="ABA49258.1"/>
    <property type="molecule type" value="Genomic_DNA"/>
</dbReference>
<gene>
    <name evidence="3" type="ordered locus">BURPS1710b_1940</name>
</gene>
<keyword evidence="1" id="KW-0472">Membrane</keyword>